<dbReference type="HOGENOM" id="CLU_082347_0_0_6"/>
<sequence>MTDESHRALLDAWREQGADRLDPIRFHFMDALATRAARHEGEARRVLDEKLRALLDAYAADIERSMEEAIRVTERTVDASARGVFGELIDQLARAAAARSDSPVADAAAPAQEMELLGEFRKIWSSVRTESQLRQSMEDAPENAGPLNSRALVHRAVALMRELSPGYLQHFLAYIDDLSWIEQMNGSAAVASREASPLASPKKRSRAKAGTRRE</sequence>
<keyword evidence="3" id="KW-1185">Reference proteome</keyword>
<evidence type="ECO:0008006" key="4">
    <source>
        <dbReference type="Google" id="ProtNLM"/>
    </source>
</evidence>
<feature type="region of interest" description="Disordered" evidence="1">
    <location>
        <begin position="191"/>
        <end position="214"/>
    </location>
</feature>
<protein>
    <recommendedName>
        <fullName evidence="4">DUF2894 domain-containing protein</fullName>
    </recommendedName>
</protein>
<dbReference type="Pfam" id="PF11445">
    <property type="entry name" value="DUF2894"/>
    <property type="match status" value="1"/>
</dbReference>
<dbReference type="EMBL" id="CP008884">
    <property type="protein sequence ID" value="AIF48798.1"/>
    <property type="molecule type" value="Genomic_DNA"/>
</dbReference>
<dbReference type="RefSeq" id="WP_019464808.1">
    <property type="nucleotide sequence ID" value="NZ_ALOY01000139.1"/>
</dbReference>
<dbReference type="Proteomes" id="UP000027987">
    <property type="component" value="Chromosome"/>
</dbReference>
<evidence type="ECO:0000313" key="2">
    <source>
        <dbReference type="EMBL" id="AIF48798.1"/>
    </source>
</evidence>
<dbReference type="STRING" id="1217721.HY57_16885"/>
<dbReference type="PATRIC" id="fig|1217721.7.peg.3467"/>
<name>A0A075K9A8_9GAMM</name>
<evidence type="ECO:0000313" key="3">
    <source>
        <dbReference type="Proteomes" id="UP000027987"/>
    </source>
</evidence>
<reference evidence="2 3" key="1">
    <citation type="submission" date="2014-07" db="EMBL/GenBank/DDBJ databases">
        <title>Complete Genome Sequence of Dyella japonica Strain A8 Isolated from Malaysian Tropical Soil.</title>
        <authorList>
            <person name="Hui R.K.H."/>
            <person name="Chen J.-W."/>
            <person name="Chan K.-G."/>
            <person name="Leung F.C.C."/>
        </authorList>
    </citation>
    <scope>NUCLEOTIDE SEQUENCE [LARGE SCALE GENOMIC DNA]</scope>
    <source>
        <strain evidence="2 3">A8</strain>
    </source>
</reference>
<dbReference type="AlphaFoldDB" id="A0A075K9A8"/>
<dbReference type="InterPro" id="IPR021549">
    <property type="entry name" value="DUF2894"/>
</dbReference>
<dbReference type="OrthoDB" id="6025757at2"/>
<gene>
    <name evidence="2" type="ORF">HY57_16885</name>
</gene>
<organism evidence="2 3">
    <name type="scientific">Dyella japonica A8</name>
    <dbReference type="NCBI Taxonomy" id="1217721"/>
    <lineage>
        <taxon>Bacteria</taxon>
        <taxon>Pseudomonadati</taxon>
        <taxon>Pseudomonadota</taxon>
        <taxon>Gammaproteobacteria</taxon>
        <taxon>Lysobacterales</taxon>
        <taxon>Rhodanobacteraceae</taxon>
        <taxon>Dyella</taxon>
    </lineage>
</organism>
<proteinExistence type="predicted"/>
<feature type="compositionally biased region" description="Basic residues" evidence="1">
    <location>
        <begin position="201"/>
        <end position="214"/>
    </location>
</feature>
<dbReference type="KEGG" id="dja:HY57_16885"/>
<accession>A0A075K9A8</accession>
<evidence type="ECO:0000256" key="1">
    <source>
        <dbReference type="SAM" id="MobiDB-lite"/>
    </source>
</evidence>